<dbReference type="PANTHER" id="PTHR30055:SF231">
    <property type="entry name" value="TRANSCRIPTIONAL REGULATORY PROTEIN (PROBABLY DEOR-FAMILY)-RELATED"/>
    <property type="match status" value="1"/>
</dbReference>
<evidence type="ECO:0000256" key="1">
    <source>
        <dbReference type="ARBA" id="ARBA00023125"/>
    </source>
</evidence>
<feature type="DNA-binding region" description="H-T-H motif" evidence="2">
    <location>
        <begin position="72"/>
        <end position="91"/>
    </location>
</feature>
<name>A0ABX2JTP4_9MYCO</name>
<evidence type="ECO:0000313" key="5">
    <source>
        <dbReference type="Proteomes" id="UP000708347"/>
    </source>
</evidence>
<protein>
    <submittedName>
        <fullName evidence="4">TetR/AcrR family transcriptional regulator</fullName>
    </submittedName>
</protein>
<dbReference type="PANTHER" id="PTHR30055">
    <property type="entry name" value="HTH-TYPE TRANSCRIPTIONAL REGULATOR RUTR"/>
    <property type="match status" value="1"/>
</dbReference>
<dbReference type="EMBL" id="VBSB01000002">
    <property type="protein sequence ID" value="NTY58213.1"/>
    <property type="molecule type" value="Genomic_DNA"/>
</dbReference>
<keyword evidence="1 2" id="KW-0238">DNA-binding</keyword>
<dbReference type="InterPro" id="IPR050109">
    <property type="entry name" value="HTH-type_TetR-like_transc_reg"/>
</dbReference>
<gene>
    <name evidence="4" type="ORF">FEG63_01435</name>
</gene>
<keyword evidence="5" id="KW-1185">Reference proteome</keyword>
<evidence type="ECO:0000259" key="3">
    <source>
        <dbReference type="PROSITE" id="PS50977"/>
    </source>
</evidence>
<dbReference type="InterPro" id="IPR009057">
    <property type="entry name" value="Homeodomain-like_sf"/>
</dbReference>
<dbReference type="Gene3D" id="1.10.357.10">
    <property type="entry name" value="Tetracycline Repressor, domain 2"/>
    <property type="match status" value="1"/>
</dbReference>
<proteinExistence type="predicted"/>
<dbReference type="PROSITE" id="PS50977">
    <property type="entry name" value="HTH_TETR_2"/>
    <property type="match status" value="1"/>
</dbReference>
<reference evidence="4 5" key="1">
    <citation type="submission" date="2019-05" db="EMBL/GenBank/DDBJ databases">
        <title>Mycolicibacterium sphagni ENV482 genome assembly.</title>
        <authorList>
            <person name="Chen W."/>
            <person name="Faulkner N.W."/>
            <person name="Hyman M.R."/>
        </authorList>
    </citation>
    <scope>NUCLEOTIDE SEQUENCE [LARGE SCALE GENOMIC DNA]</scope>
    <source>
        <strain evidence="4 5">ENV482</strain>
    </source>
</reference>
<feature type="domain" description="HTH tetR-type" evidence="3">
    <location>
        <begin position="49"/>
        <end position="109"/>
    </location>
</feature>
<evidence type="ECO:0000256" key="2">
    <source>
        <dbReference type="PROSITE-ProRule" id="PRU00335"/>
    </source>
</evidence>
<comment type="caution">
    <text evidence="4">The sequence shown here is derived from an EMBL/GenBank/DDBJ whole genome shotgun (WGS) entry which is preliminary data.</text>
</comment>
<accession>A0ABX2JTP4</accession>
<dbReference type="SUPFAM" id="SSF46689">
    <property type="entry name" value="Homeodomain-like"/>
    <property type="match status" value="1"/>
</dbReference>
<organism evidence="4 5">
    <name type="scientific">Mycolicibacterium sphagni</name>
    <dbReference type="NCBI Taxonomy" id="1786"/>
    <lineage>
        <taxon>Bacteria</taxon>
        <taxon>Bacillati</taxon>
        <taxon>Actinomycetota</taxon>
        <taxon>Actinomycetes</taxon>
        <taxon>Mycobacteriales</taxon>
        <taxon>Mycobacteriaceae</taxon>
        <taxon>Mycolicibacterium</taxon>
    </lineage>
</organism>
<dbReference type="InterPro" id="IPR001647">
    <property type="entry name" value="HTH_TetR"/>
</dbReference>
<dbReference type="Proteomes" id="UP000708347">
    <property type="component" value="Unassembled WGS sequence"/>
</dbReference>
<sequence length="257" mass="27787">MSRGRGGSKCQGWVEWLARLSSSRAAPREVHTAPDTLSAIATPRRRDGQQRRRELCDAAIQVLAEHGSHGLSHPRVDRQAGVPNGTTSYYYRTRAALLRGVAERVVEMDTANLRSVTEEPTTTDSPFGRIAQLVMMQGDGAGLMLNKARHELLLASTRDPALAEVYQDFVPRIIAMSRDAIAQILPPAASSDASLLDAQSTAVLTFIEGVYGRLLVGDRTISSAQELGRLLGAIVRAVSVEYGDATGKRAGRRAQRG</sequence>
<evidence type="ECO:0000313" key="4">
    <source>
        <dbReference type="EMBL" id="NTY58213.1"/>
    </source>
</evidence>